<evidence type="ECO:0000313" key="14">
    <source>
        <dbReference type="EMBL" id="RFF29622.1"/>
    </source>
</evidence>
<evidence type="ECO:0000256" key="11">
    <source>
        <dbReference type="ARBA" id="ARBA00023237"/>
    </source>
</evidence>
<keyword evidence="15" id="KW-1185">Reference proteome</keyword>
<keyword evidence="8" id="KW-0406">Ion transport</keyword>
<dbReference type="Gene3D" id="2.170.130.10">
    <property type="entry name" value="TonB-dependent receptor, plug domain"/>
    <property type="match status" value="1"/>
</dbReference>
<keyword evidence="10 12" id="KW-0472">Membrane</keyword>
<accession>A0A3E1K6H7</accession>
<dbReference type="AlphaFoldDB" id="A0A3E1K6H7"/>
<keyword evidence="11 12" id="KW-0998">Cell outer membrane</keyword>
<keyword evidence="7" id="KW-0408">Iron</keyword>
<dbReference type="EMBL" id="QUZK01000044">
    <property type="protein sequence ID" value="RFF29622.1"/>
    <property type="molecule type" value="Genomic_DNA"/>
</dbReference>
<evidence type="ECO:0000256" key="9">
    <source>
        <dbReference type="ARBA" id="ARBA00023077"/>
    </source>
</evidence>
<feature type="domain" description="TonB-dependent receptor-like beta-barrel" evidence="13">
    <location>
        <begin position="230"/>
        <end position="636"/>
    </location>
</feature>
<sequence length="670" mass="74428">MMIEFLVAAALAADADQLPRLEVRGRDIAPEAPQATAELAEQEIEMVRPTHPAELFSRLPGSWVTRGSGQEHLTAIRSPVLSGAGGCGALLILEAGIPIRPPGFCNVNNLFEANVAQAGSVSVLRGPGGIGHASGGLHGVIDITPRSPLANPENRLRLEAGSNDYYRLGASLTGEIGDGALAVDVSAVDAGSFRIDEGYEHQLATFQHAQPVDNGQWRTILSAARLDQDTAGYIYGYRAYADPELRRSNVNPEAYRQADALRLITRREWLDGQGAEHRLSGFARRSTMTFLQHYLPGKPLERNRQVSAGLQYDRSGSSWDWGFDAELFRGDLTQRQDAPTPGPPFLSEIRPVGLHYDYVVDGQRLGGYLARRLELGPKWTFRAGVHADWIRYDYDNRATAGNLAEDGTACDLGGCLYNRPADRSDDFLEIAPELTLSRRFEGGLAWLRLARGFRAPQATELYRLQRGQDVADLEPEQLDAVELGLRGSGRFDWELVAFYQRKRHYIFRDGEGFNVSDGKSGHRGIEFSLAYAMAPSLELGVRGSYAVHWYRFSRDLGGERIVSGRTLPAAPKRMASADLTWRPSDRVSAQLAAEHTGAYWLDAANERRYGGHTLLHFSGRYDLGERWQLGLRLRNLLDRRYAERADYAFGDYRYFPGAGRSVFVSLAWRR</sequence>
<evidence type="ECO:0000256" key="5">
    <source>
        <dbReference type="ARBA" id="ARBA00022692"/>
    </source>
</evidence>
<dbReference type="InterPro" id="IPR037066">
    <property type="entry name" value="Plug_dom_sf"/>
</dbReference>
<evidence type="ECO:0000256" key="4">
    <source>
        <dbReference type="ARBA" id="ARBA00022496"/>
    </source>
</evidence>
<keyword evidence="2 12" id="KW-0813">Transport</keyword>
<gene>
    <name evidence="14" type="ORF">DZC52_12075</name>
</gene>
<dbReference type="InterPro" id="IPR000531">
    <property type="entry name" value="Beta-barrel_TonB"/>
</dbReference>
<dbReference type="Pfam" id="PF00593">
    <property type="entry name" value="TonB_dep_Rec_b-barrel"/>
    <property type="match status" value="1"/>
</dbReference>
<evidence type="ECO:0000256" key="12">
    <source>
        <dbReference type="PROSITE-ProRule" id="PRU01360"/>
    </source>
</evidence>
<organism evidence="14 15">
    <name type="scientific">Wenzhouxiangella sediminis</name>
    <dbReference type="NCBI Taxonomy" id="1792836"/>
    <lineage>
        <taxon>Bacteria</taxon>
        <taxon>Pseudomonadati</taxon>
        <taxon>Pseudomonadota</taxon>
        <taxon>Gammaproteobacteria</taxon>
        <taxon>Chromatiales</taxon>
        <taxon>Wenzhouxiangellaceae</taxon>
        <taxon>Wenzhouxiangella</taxon>
    </lineage>
</organism>
<dbReference type="PANTHER" id="PTHR32552:SF89">
    <property type="entry name" value="CATECHOLATE SIDEROPHORE RECEPTOR FIU"/>
    <property type="match status" value="1"/>
</dbReference>
<dbReference type="OrthoDB" id="9815954at2"/>
<evidence type="ECO:0000256" key="6">
    <source>
        <dbReference type="ARBA" id="ARBA00022729"/>
    </source>
</evidence>
<protein>
    <submittedName>
        <fullName evidence="14">TonB-dependent receptor</fullName>
    </submittedName>
</protein>
<evidence type="ECO:0000256" key="2">
    <source>
        <dbReference type="ARBA" id="ARBA00022448"/>
    </source>
</evidence>
<dbReference type="GO" id="GO:0015344">
    <property type="term" value="F:siderophore uptake transmembrane transporter activity"/>
    <property type="evidence" value="ECO:0007669"/>
    <property type="project" value="TreeGrafter"/>
</dbReference>
<evidence type="ECO:0000256" key="10">
    <source>
        <dbReference type="ARBA" id="ARBA00023136"/>
    </source>
</evidence>
<dbReference type="PANTHER" id="PTHR32552">
    <property type="entry name" value="FERRICHROME IRON RECEPTOR-RELATED"/>
    <property type="match status" value="1"/>
</dbReference>
<evidence type="ECO:0000256" key="1">
    <source>
        <dbReference type="ARBA" id="ARBA00004571"/>
    </source>
</evidence>
<keyword evidence="14" id="KW-0675">Receptor</keyword>
<comment type="subcellular location">
    <subcellularLocation>
        <location evidence="1 12">Cell outer membrane</location>
        <topology evidence="1 12">Multi-pass membrane protein</topology>
    </subcellularLocation>
</comment>
<evidence type="ECO:0000256" key="7">
    <source>
        <dbReference type="ARBA" id="ARBA00023004"/>
    </source>
</evidence>
<evidence type="ECO:0000259" key="13">
    <source>
        <dbReference type="Pfam" id="PF00593"/>
    </source>
</evidence>
<dbReference type="Gene3D" id="2.40.170.20">
    <property type="entry name" value="TonB-dependent receptor, beta-barrel domain"/>
    <property type="match status" value="1"/>
</dbReference>
<keyword evidence="5 12" id="KW-0812">Transmembrane</keyword>
<dbReference type="InterPro" id="IPR036942">
    <property type="entry name" value="Beta-barrel_TonB_sf"/>
</dbReference>
<dbReference type="RefSeq" id="WP_116651403.1">
    <property type="nucleotide sequence ID" value="NZ_QUZK01000044.1"/>
</dbReference>
<evidence type="ECO:0000313" key="15">
    <source>
        <dbReference type="Proteomes" id="UP000260351"/>
    </source>
</evidence>
<keyword evidence="9" id="KW-0798">TonB box</keyword>
<proteinExistence type="inferred from homology"/>
<dbReference type="Proteomes" id="UP000260351">
    <property type="component" value="Unassembled WGS sequence"/>
</dbReference>
<evidence type="ECO:0000256" key="8">
    <source>
        <dbReference type="ARBA" id="ARBA00023065"/>
    </source>
</evidence>
<name>A0A3E1K6H7_9GAMM</name>
<dbReference type="GO" id="GO:0009279">
    <property type="term" value="C:cell outer membrane"/>
    <property type="evidence" value="ECO:0007669"/>
    <property type="project" value="UniProtKB-SubCell"/>
</dbReference>
<dbReference type="PROSITE" id="PS52016">
    <property type="entry name" value="TONB_DEPENDENT_REC_3"/>
    <property type="match status" value="1"/>
</dbReference>
<evidence type="ECO:0000256" key="3">
    <source>
        <dbReference type="ARBA" id="ARBA00022452"/>
    </source>
</evidence>
<comment type="caution">
    <text evidence="14">The sequence shown here is derived from an EMBL/GenBank/DDBJ whole genome shotgun (WGS) entry which is preliminary data.</text>
</comment>
<keyword evidence="4" id="KW-0410">Iron transport</keyword>
<dbReference type="InterPro" id="IPR039426">
    <property type="entry name" value="TonB-dep_rcpt-like"/>
</dbReference>
<keyword evidence="6" id="KW-0732">Signal</keyword>
<dbReference type="SUPFAM" id="SSF56935">
    <property type="entry name" value="Porins"/>
    <property type="match status" value="1"/>
</dbReference>
<keyword evidence="3 12" id="KW-1134">Transmembrane beta strand</keyword>
<reference evidence="14 15" key="1">
    <citation type="submission" date="2018-08" db="EMBL/GenBank/DDBJ databases">
        <title>Wenzhouxiangella salilacus sp. nov., a novel bacterium isolated from a saline lake in Xinjiang Province, China.</title>
        <authorList>
            <person name="Han S."/>
        </authorList>
    </citation>
    <scope>NUCLEOTIDE SEQUENCE [LARGE SCALE GENOMIC DNA]</scope>
    <source>
        <strain evidence="14 15">XDB06</strain>
    </source>
</reference>
<comment type="similarity">
    <text evidence="12">Belongs to the TonB-dependent receptor family.</text>
</comment>